<dbReference type="InterPro" id="IPR020622">
    <property type="entry name" value="Ala_racemase_pyridoxalP-BS"/>
</dbReference>
<dbReference type="RefSeq" id="WP_073290934.1">
    <property type="nucleotide sequence ID" value="NZ_FRCP01000024.1"/>
</dbReference>
<gene>
    <name evidence="9" type="ORF">SAMN02746066_04133</name>
</gene>
<dbReference type="OrthoDB" id="9813814at2"/>
<dbReference type="GO" id="GO:0009252">
    <property type="term" value="P:peptidoglycan biosynthetic process"/>
    <property type="evidence" value="ECO:0007669"/>
    <property type="project" value="TreeGrafter"/>
</dbReference>
<dbReference type="InterPro" id="IPR011079">
    <property type="entry name" value="Ala_racemase_C"/>
</dbReference>
<organism evidence="9 10">
    <name type="scientific">Anaerosporobacter mobilis DSM 15930</name>
    <dbReference type="NCBI Taxonomy" id="1120996"/>
    <lineage>
        <taxon>Bacteria</taxon>
        <taxon>Bacillati</taxon>
        <taxon>Bacillota</taxon>
        <taxon>Clostridia</taxon>
        <taxon>Lachnospirales</taxon>
        <taxon>Lachnospiraceae</taxon>
        <taxon>Anaerosporobacter</taxon>
    </lineage>
</organism>
<comment type="cofactor">
    <cofactor evidence="2 5 6">
        <name>pyridoxal 5'-phosphate</name>
        <dbReference type="ChEBI" id="CHEBI:597326"/>
    </cofactor>
</comment>
<dbReference type="STRING" id="1120996.SAMN02746066_04133"/>
<sequence length="396" mass="44050">MNEYYRVEARINLDAICNNIDEVRRNINDNTKIMAVIKADGYGHGAVALATALKDKVDAYGIAIIEEGIELRLAGFEKPILILGFTPHQQYEDLLKYDISQTVFQYDMAKRLSDIAVSLGKQAKIHIKIDTGMTRIGFKDTDESIQIIKEISKLPNLIIEGLFTHFACADESDKTSVRKQLSRFLVFADKLEKEGIHIPVKHVSNSASIIDLPEANLDMVRSGIVTYGMYPSDEVNKNSLMLQPALTLKSNVVYVKEVEAGTGISYNSTYITEHDSVIATIPVGYADGYPRQLSSKGRVLIHGKSVPIVGRVCMDQFMVDVTNIPDVKEGDMVTLIGQDGDESISIEEVANLVGSFNYELVCDIGKRVPRVYYKEGKKVGTADYYNCLHQVLELLI</sequence>
<dbReference type="Pfam" id="PF00842">
    <property type="entry name" value="Ala_racemase_C"/>
    <property type="match status" value="1"/>
</dbReference>
<dbReference type="SUPFAM" id="SSF50621">
    <property type="entry name" value="Alanine racemase C-terminal domain-like"/>
    <property type="match status" value="1"/>
</dbReference>
<comment type="function">
    <text evidence="5">Catalyzes the interconversion of L-alanine and D-alanine. May also act on other amino acids.</text>
</comment>
<accession>A0A1M7N0F2</accession>
<name>A0A1M7N0F2_9FIRM</name>
<dbReference type="Pfam" id="PF01168">
    <property type="entry name" value="Ala_racemase_N"/>
    <property type="match status" value="1"/>
</dbReference>
<feature type="modified residue" description="N6-(pyridoxal phosphate)lysine" evidence="5 6">
    <location>
        <position position="38"/>
    </location>
</feature>
<dbReference type="Gene3D" id="3.20.20.10">
    <property type="entry name" value="Alanine racemase"/>
    <property type="match status" value="1"/>
</dbReference>
<proteinExistence type="inferred from homology"/>
<feature type="active site" description="Proton acceptor; specific for L-alanine" evidence="5">
    <location>
        <position position="266"/>
    </location>
</feature>
<evidence type="ECO:0000256" key="7">
    <source>
        <dbReference type="PIRSR" id="PIRSR600821-52"/>
    </source>
</evidence>
<evidence type="ECO:0000259" key="8">
    <source>
        <dbReference type="SMART" id="SM01005"/>
    </source>
</evidence>
<dbReference type="CDD" id="cd00430">
    <property type="entry name" value="PLPDE_III_AR"/>
    <property type="match status" value="1"/>
</dbReference>
<dbReference type="SMART" id="SM01005">
    <property type="entry name" value="Ala_racemase_C"/>
    <property type="match status" value="1"/>
</dbReference>
<comment type="catalytic activity">
    <reaction evidence="1 5">
        <text>L-alanine = D-alanine</text>
        <dbReference type="Rhea" id="RHEA:20249"/>
        <dbReference type="ChEBI" id="CHEBI:57416"/>
        <dbReference type="ChEBI" id="CHEBI:57972"/>
        <dbReference type="EC" id="5.1.1.1"/>
    </reaction>
</comment>
<dbReference type="AlphaFoldDB" id="A0A1M7N0F2"/>
<dbReference type="GO" id="GO:0030632">
    <property type="term" value="P:D-alanine biosynthetic process"/>
    <property type="evidence" value="ECO:0007669"/>
    <property type="project" value="UniProtKB-UniRule"/>
</dbReference>
<dbReference type="InterPro" id="IPR001608">
    <property type="entry name" value="Ala_racemase_N"/>
</dbReference>
<evidence type="ECO:0000256" key="5">
    <source>
        <dbReference type="HAMAP-Rule" id="MF_01201"/>
    </source>
</evidence>
<feature type="domain" description="Alanine racemase C-terminal" evidence="8">
    <location>
        <begin position="245"/>
        <end position="373"/>
    </location>
</feature>
<dbReference type="FunFam" id="3.20.20.10:FF:000002">
    <property type="entry name" value="Alanine racemase"/>
    <property type="match status" value="1"/>
</dbReference>
<dbReference type="Gene3D" id="2.40.37.10">
    <property type="entry name" value="Lyase, Ornithine Decarboxylase, Chain A, domain 1"/>
    <property type="match status" value="1"/>
</dbReference>
<feature type="binding site" evidence="5 7">
    <location>
        <position position="314"/>
    </location>
    <ligand>
        <name>substrate</name>
    </ligand>
</feature>
<dbReference type="PRINTS" id="PR00992">
    <property type="entry name" value="ALARACEMASE"/>
</dbReference>
<evidence type="ECO:0000256" key="2">
    <source>
        <dbReference type="ARBA" id="ARBA00001933"/>
    </source>
</evidence>
<reference evidence="9 10" key="1">
    <citation type="submission" date="2016-11" db="EMBL/GenBank/DDBJ databases">
        <authorList>
            <person name="Jaros S."/>
            <person name="Januszkiewicz K."/>
            <person name="Wedrychowicz H."/>
        </authorList>
    </citation>
    <scope>NUCLEOTIDE SEQUENCE [LARGE SCALE GENOMIC DNA]</scope>
    <source>
        <strain evidence="9 10">DSM 15930</strain>
    </source>
</reference>
<dbReference type="Proteomes" id="UP000184038">
    <property type="component" value="Unassembled WGS sequence"/>
</dbReference>
<evidence type="ECO:0000256" key="3">
    <source>
        <dbReference type="ARBA" id="ARBA00022898"/>
    </source>
</evidence>
<dbReference type="NCBIfam" id="TIGR00492">
    <property type="entry name" value="alr"/>
    <property type="match status" value="1"/>
</dbReference>
<dbReference type="SUPFAM" id="SSF51419">
    <property type="entry name" value="PLP-binding barrel"/>
    <property type="match status" value="1"/>
</dbReference>
<keyword evidence="3 5" id="KW-0663">Pyridoxal phosphate</keyword>
<comment type="similarity">
    <text evidence="5">Belongs to the alanine racemase family.</text>
</comment>
<dbReference type="FunFam" id="2.40.37.10:FF:000006">
    <property type="entry name" value="Alanine racemase"/>
    <property type="match status" value="1"/>
</dbReference>
<dbReference type="PANTHER" id="PTHR30511:SF0">
    <property type="entry name" value="ALANINE RACEMASE, CATABOLIC-RELATED"/>
    <property type="match status" value="1"/>
</dbReference>
<dbReference type="EC" id="5.1.1.1" evidence="5"/>
<dbReference type="GO" id="GO:0030170">
    <property type="term" value="F:pyridoxal phosphate binding"/>
    <property type="evidence" value="ECO:0007669"/>
    <property type="project" value="UniProtKB-UniRule"/>
</dbReference>
<dbReference type="PANTHER" id="PTHR30511">
    <property type="entry name" value="ALANINE RACEMASE"/>
    <property type="match status" value="1"/>
</dbReference>
<evidence type="ECO:0000313" key="9">
    <source>
        <dbReference type="EMBL" id="SHM96967.1"/>
    </source>
</evidence>
<evidence type="ECO:0000256" key="1">
    <source>
        <dbReference type="ARBA" id="ARBA00000316"/>
    </source>
</evidence>
<dbReference type="InterPro" id="IPR029066">
    <property type="entry name" value="PLP-binding_barrel"/>
</dbReference>
<dbReference type="GO" id="GO:0005829">
    <property type="term" value="C:cytosol"/>
    <property type="evidence" value="ECO:0007669"/>
    <property type="project" value="TreeGrafter"/>
</dbReference>
<protein>
    <recommendedName>
        <fullName evidence="5">Alanine racemase</fullName>
        <ecNumber evidence="5">5.1.1.1</ecNumber>
    </recommendedName>
</protein>
<keyword evidence="10" id="KW-1185">Reference proteome</keyword>
<dbReference type="InterPro" id="IPR009006">
    <property type="entry name" value="Ala_racemase/Decarboxylase_C"/>
</dbReference>
<evidence type="ECO:0000313" key="10">
    <source>
        <dbReference type="Proteomes" id="UP000184038"/>
    </source>
</evidence>
<comment type="pathway">
    <text evidence="5">Amino-acid biosynthesis; D-alanine biosynthesis; D-alanine from L-alanine: step 1/1.</text>
</comment>
<evidence type="ECO:0000256" key="4">
    <source>
        <dbReference type="ARBA" id="ARBA00023235"/>
    </source>
</evidence>
<feature type="binding site" evidence="5 7">
    <location>
        <position position="135"/>
    </location>
    <ligand>
        <name>substrate</name>
    </ligand>
</feature>
<keyword evidence="4 5" id="KW-0413">Isomerase</keyword>
<dbReference type="InterPro" id="IPR000821">
    <property type="entry name" value="Ala_racemase"/>
</dbReference>
<dbReference type="PROSITE" id="PS00395">
    <property type="entry name" value="ALANINE_RACEMASE"/>
    <property type="match status" value="1"/>
</dbReference>
<evidence type="ECO:0000256" key="6">
    <source>
        <dbReference type="PIRSR" id="PIRSR600821-50"/>
    </source>
</evidence>
<dbReference type="HAMAP" id="MF_01201">
    <property type="entry name" value="Ala_racemase"/>
    <property type="match status" value="1"/>
</dbReference>
<dbReference type="EMBL" id="FRCP01000024">
    <property type="protein sequence ID" value="SHM96967.1"/>
    <property type="molecule type" value="Genomic_DNA"/>
</dbReference>
<dbReference type="GO" id="GO:0008784">
    <property type="term" value="F:alanine racemase activity"/>
    <property type="evidence" value="ECO:0007669"/>
    <property type="project" value="UniProtKB-UniRule"/>
</dbReference>
<dbReference type="UniPathway" id="UPA00042">
    <property type="reaction ID" value="UER00497"/>
</dbReference>
<feature type="active site" description="Proton acceptor; specific for D-alanine" evidence="5">
    <location>
        <position position="38"/>
    </location>
</feature>